<evidence type="ECO:0008006" key="4">
    <source>
        <dbReference type="Google" id="ProtNLM"/>
    </source>
</evidence>
<protein>
    <recommendedName>
        <fullName evidence="4">DUF4386 family protein</fullName>
    </recommendedName>
</protein>
<organism evidence="2 3">
    <name type="scientific">Nocardiopsis alborubida</name>
    <dbReference type="NCBI Taxonomy" id="146802"/>
    <lineage>
        <taxon>Bacteria</taxon>
        <taxon>Bacillati</taxon>
        <taxon>Actinomycetota</taxon>
        <taxon>Actinomycetes</taxon>
        <taxon>Streptosporangiales</taxon>
        <taxon>Nocardiopsidaceae</taxon>
        <taxon>Nocardiopsis</taxon>
    </lineage>
</organism>
<proteinExistence type="predicted"/>
<feature type="transmembrane region" description="Helical" evidence="1">
    <location>
        <begin position="12"/>
        <end position="31"/>
    </location>
</feature>
<reference evidence="2 3" key="1">
    <citation type="submission" date="2020-04" db="EMBL/GenBank/DDBJ databases">
        <title>MicrobeNet Type strains.</title>
        <authorList>
            <person name="Nicholson A.C."/>
        </authorList>
    </citation>
    <scope>NUCLEOTIDE SEQUENCE [LARGE SCALE GENOMIC DNA]</scope>
    <source>
        <strain evidence="2 3">ATCC 23612</strain>
    </source>
</reference>
<keyword evidence="1" id="KW-1133">Transmembrane helix</keyword>
<accession>A0A7X6MA45</accession>
<keyword evidence="1" id="KW-0472">Membrane</keyword>
<feature type="transmembrane region" description="Helical" evidence="1">
    <location>
        <begin position="198"/>
        <end position="219"/>
    </location>
</feature>
<keyword evidence="3" id="KW-1185">Reference proteome</keyword>
<evidence type="ECO:0000313" key="3">
    <source>
        <dbReference type="Proteomes" id="UP000553209"/>
    </source>
</evidence>
<evidence type="ECO:0000313" key="2">
    <source>
        <dbReference type="EMBL" id="NKY97199.1"/>
    </source>
</evidence>
<dbReference type="AlphaFoldDB" id="A0A7X6MA45"/>
<evidence type="ECO:0000256" key="1">
    <source>
        <dbReference type="SAM" id="Phobius"/>
    </source>
</evidence>
<comment type="caution">
    <text evidence="2">The sequence shown here is derived from an EMBL/GenBank/DDBJ whole genome shotgun (WGS) entry which is preliminary data.</text>
</comment>
<name>A0A7X6MA45_9ACTN</name>
<keyword evidence="1" id="KW-0812">Transmembrane</keyword>
<feature type="transmembrane region" description="Helical" evidence="1">
    <location>
        <begin position="85"/>
        <end position="105"/>
    </location>
</feature>
<dbReference type="Proteomes" id="UP000553209">
    <property type="component" value="Unassembled WGS sequence"/>
</dbReference>
<feature type="transmembrane region" description="Helical" evidence="1">
    <location>
        <begin position="51"/>
        <end position="73"/>
    </location>
</feature>
<sequence>MKNTSERSTALRLGGWLAITGTVLSVVVNALHPHQDIPTDEFMTEVHETTFWIPLHLGIVIAQVIDMLAMLAIGRSLRGVVRGDLVRYADGAAVLAAAVMLTLMAQDGFTAKHLADYYETAQGQAQAMAYPVAYAFLLLLLAGLGLWYLVFFGVAMPLYSLAMFGSALYPRWLALLGVSAGVASFVVGSLIYTLGASFLVTTVLFLVFSSLGFVWLFTAGVHMLRGAGRNAEEAVSTEVGAP</sequence>
<gene>
    <name evidence="2" type="ORF">HGB44_05860</name>
</gene>
<dbReference type="EMBL" id="JAAXPG010000004">
    <property type="protein sequence ID" value="NKY97199.1"/>
    <property type="molecule type" value="Genomic_DNA"/>
</dbReference>
<feature type="transmembrane region" description="Helical" evidence="1">
    <location>
        <begin position="132"/>
        <end position="160"/>
    </location>
</feature>
<feature type="transmembrane region" description="Helical" evidence="1">
    <location>
        <begin position="172"/>
        <end position="192"/>
    </location>
</feature>
<dbReference type="RefSeq" id="WP_061082475.1">
    <property type="nucleotide sequence ID" value="NZ_JAAXPG010000004.1"/>
</dbReference>